<dbReference type="PANTHER" id="PTHR11668:SF300">
    <property type="entry name" value="SERINE_THREONINE-PROTEIN PHOSPHATASE"/>
    <property type="match status" value="1"/>
</dbReference>
<comment type="cofactor">
    <cofactor evidence="1">
        <name>Mn(2+)</name>
        <dbReference type="ChEBI" id="CHEBI:29035"/>
    </cofactor>
</comment>
<evidence type="ECO:0000256" key="10">
    <source>
        <dbReference type="SAM" id="MobiDB-lite"/>
    </source>
</evidence>
<feature type="region of interest" description="Disordered" evidence="10">
    <location>
        <begin position="385"/>
        <end position="572"/>
    </location>
</feature>
<organism evidence="12 13">
    <name type="scientific">Stephania cephalantha</name>
    <dbReference type="NCBI Taxonomy" id="152367"/>
    <lineage>
        <taxon>Eukaryota</taxon>
        <taxon>Viridiplantae</taxon>
        <taxon>Streptophyta</taxon>
        <taxon>Embryophyta</taxon>
        <taxon>Tracheophyta</taxon>
        <taxon>Spermatophyta</taxon>
        <taxon>Magnoliopsida</taxon>
        <taxon>Ranunculales</taxon>
        <taxon>Menispermaceae</taxon>
        <taxon>Menispermoideae</taxon>
        <taxon>Cissampelideae</taxon>
        <taxon>Stephania</taxon>
    </lineage>
</organism>
<dbReference type="PANTHER" id="PTHR11668">
    <property type="entry name" value="SERINE/THREONINE PROTEIN PHOSPHATASE"/>
    <property type="match status" value="1"/>
</dbReference>
<accession>A0AAP0KA34</accession>
<dbReference type="Proteomes" id="UP001419268">
    <property type="component" value="Unassembled WGS sequence"/>
</dbReference>
<dbReference type="EMBL" id="JBBNAG010000003">
    <property type="protein sequence ID" value="KAK9147375.1"/>
    <property type="molecule type" value="Genomic_DNA"/>
</dbReference>
<keyword evidence="6" id="KW-0464">Manganese</keyword>
<evidence type="ECO:0000259" key="11">
    <source>
        <dbReference type="PROSITE" id="PS00125"/>
    </source>
</evidence>
<dbReference type="GO" id="GO:0046872">
    <property type="term" value="F:metal ion binding"/>
    <property type="evidence" value="ECO:0007669"/>
    <property type="project" value="UniProtKB-KW"/>
</dbReference>
<comment type="caution">
    <text evidence="12">The sequence shown here is derived from an EMBL/GenBank/DDBJ whole genome shotgun (WGS) entry which is preliminary data.</text>
</comment>
<dbReference type="Pfam" id="PF16891">
    <property type="entry name" value="STPPase_N"/>
    <property type="match status" value="1"/>
</dbReference>
<feature type="compositionally biased region" description="Basic and acidic residues" evidence="10">
    <location>
        <begin position="385"/>
        <end position="396"/>
    </location>
</feature>
<keyword evidence="5" id="KW-0904">Protein phosphatase</keyword>
<evidence type="ECO:0000256" key="8">
    <source>
        <dbReference type="ARBA" id="ARBA00048336"/>
    </source>
</evidence>
<dbReference type="PROSITE" id="PS00125">
    <property type="entry name" value="SER_THR_PHOSPHATASE"/>
    <property type="match status" value="1"/>
</dbReference>
<dbReference type="InterPro" id="IPR029052">
    <property type="entry name" value="Metallo-depent_PP-like"/>
</dbReference>
<evidence type="ECO:0000256" key="2">
    <source>
        <dbReference type="ARBA" id="ARBA00005333"/>
    </source>
</evidence>
<dbReference type="FunFam" id="3.60.21.10:FF:000026">
    <property type="entry name" value="Serine/threonine-protein phosphatase"/>
    <property type="match status" value="1"/>
</dbReference>
<feature type="compositionally biased region" description="Basic and acidic residues" evidence="10">
    <location>
        <begin position="465"/>
        <end position="481"/>
    </location>
</feature>
<reference evidence="12 13" key="1">
    <citation type="submission" date="2024-01" db="EMBL/GenBank/DDBJ databases">
        <title>Genome assemblies of Stephania.</title>
        <authorList>
            <person name="Yang L."/>
        </authorList>
    </citation>
    <scope>NUCLEOTIDE SEQUENCE [LARGE SCALE GENOMIC DNA]</scope>
    <source>
        <strain evidence="12">JXDWG</strain>
        <tissue evidence="12">Leaf</tissue>
    </source>
</reference>
<feature type="compositionally biased region" description="Basic and acidic residues" evidence="10">
    <location>
        <begin position="414"/>
        <end position="430"/>
    </location>
</feature>
<comment type="similarity">
    <text evidence="2">Belongs to the PPP phosphatase family. PP-1 subfamily.</text>
</comment>
<dbReference type="GO" id="GO:0004722">
    <property type="term" value="F:protein serine/threonine phosphatase activity"/>
    <property type="evidence" value="ECO:0007669"/>
    <property type="project" value="UniProtKB-EC"/>
</dbReference>
<evidence type="ECO:0000256" key="9">
    <source>
        <dbReference type="RuleBase" id="RU004273"/>
    </source>
</evidence>
<gene>
    <name evidence="12" type="ORF">Scep_006132</name>
</gene>
<evidence type="ECO:0000256" key="3">
    <source>
        <dbReference type="ARBA" id="ARBA00022723"/>
    </source>
</evidence>
<evidence type="ECO:0000256" key="7">
    <source>
        <dbReference type="ARBA" id="ARBA00047761"/>
    </source>
</evidence>
<dbReference type="EC" id="3.1.3.16" evidence="9"/>
<dbReference type="InterPro" id="IPR004843">
    <property type="entry name" value="Calcineurin-like_PHP"/>
</dbReference>
<dbReference type="Gene3D" id="3.60.21.10">
    <property type="match status" value="1"/>
</dbReference>
<keyword evidence="13" id="KW-1185">Reference proteome</keyword>
<dbReference type="SUPFAM" id="SSF56300">
    <property type="entry name" value="Metallo-dependent phosphatases"/>
    <property type="match status" value="1"/>
</dbReference>
<sequence length="572" mass="64929">MDPDRLDDIINRLLDAQLQLGESEIRGLCGVSRQIFLNQPTLLELHAPIKICGDIRGQYPDLLQLFECGGFPPSARYLFLGNYVGYGEQSIETICLLLAYKIRYPDNFFLLRGNHEYAAVNRLYGFYDECKKKLNVQLWKEFNDCFNCMPIVAMIDEKVFCVHGGLSPDLKHLDQIRNICRPTDVPDHGLLCDLLWADPDPCVNGWRKNDVRVSYTFGADEVKRFLSKHDLNLICRGNQIVENGYAFFADGLMATIFSAPNIHGKYGNAGAMMSIDEALKCSFRILNRDEKAMKLFHRKALRSECIDEALKRSFQNLKPDEKAMKLDLHSKALRSRSRSPLQSWWRMEATAAALARRENVKVVSANLNVPRSITWRVHYRAPESIRRRREDVKRETSPPGKGDVNSASQPVGRQMKDVKRETSPLHKGDRNNASQPLRRRREDVKREASPPCKGDSNCSSQLIRQQREGAKRETSPPREGDYSIASQPISPRREDVKRETSPPRNGKSIPSTSDCKDVRQRTSPPKVKSRPVSQQAGVKEGSSFEGTTATRPVTPVRFERRITSPLKGCLDG</sequence>
<comment type="catalytic activity">
    <reaction evidence="8 9">
        <text>O-phospho-L-threonyl-[protein] + H2O = L-threonyl-[protein] + phosphate</text>
        <dbReference type="Rhea" id="RHEA:47004"/>
        <dbReference type="Rhea" id="RHEA-COMP:11060"/>
        <dbReference type="Rhea" id="RHEA-COMP:11605"/>
        <dbReference type="ChEBI" id="CHEBI:15377"/>
        <dbReference type="ChEBI" id="CHEBI:30013"/>
        <dbReference type="ChEBI" id="CHEBI:43474"/>
        <dbReference type="ChEBI" id="CHEBI:61977"/>
        <dbReference type="EC" id="3.1.3.16"/>
    </reaction>
</comment>
<dbReference type="Pfam" id="PF00149">
    <property type="entry name" value="Metallophos"/>
    <property type="match status" value="1"/>
</dbReference>
<evidence type="ECO:0000256" key="4">
    <source>
        <dbReference type="ARBA" id="ARBA00022801"/>
    </source>
</evidence>
<dbReference type="InterPro" id="IPR006186">
    <property type="entry name" value="Ser/Thr-sp_prot-phosphatase"/>
</dbReference>
<dbReference type="InterPro" id="IPR031675">
    <property type="entry name" value="STPPase_N"/>
</dbReference>
<name>A0AAP0KA34_9MAGN</name>
<evidence type="ECO:0000313" key="12">
    <source>
        <dbReference type="EMBL" id="KAK9147375.1"/>
    </source>
</evidence>
<evidence type="ECO:0000313" key="13">
    <source>
        <dbReference type="Proteomes" id="UP001419268"/>
    </source>
</evidence>
<keyword evidence="3" id="KW-0479">Metal-binding</keyword>
<evidence type="ECO:0000256" key="5">
    <source>
        <dbReference type="ARBA" id="ARBA00022912"/>
    </source>
</evidence>
<dbReference type="PRINTS" id="PR00114">
    <property type="entry name" value="STPHPHTASE"/>
</dbReference>
<dbReference type="AlphaFoldDB" id="A0AAP0KA34"/>
<evidence type="ECO:0000256" key="6">
    <source>
        <dbReference type="ARBA" id="ARBA00023211"/>
    </source>
</evidence>
<feature type="compositionally biased region" description="Basic and acidic residues" evidence="10">
    <location>
        <begin position="491"/>
        <end position="501"/>
    </location>
</feature>
<dbReference type="GO" id="GO:0005737">
    <property type="term" value="C:cytoplasm"/>
    <property type="evidence" value="ECO:0007669"/>
    <property type="project" value="TreeGrafter"/>
</dbReference>
<keyword evidence="4 9" id="KW-0378">Hydrolase</keyword>
<comment type="catalytic activity">
    <reaction evidence="7">
        <text>O-phospho-L-seryl-[protein] + H2O = L-seryl-[protein] + phosphate</text>
        <dbReference type="Rhea" id="RHEA:20629"/>
        <dbReference type="Rhea" id="RHEA-COMP:9863"/>
        <dbReference type="Rhea" id="RHEA-COMP:11604"/>
        <dbReference type="ChEBI" id="CHEBI:15377"/>
        <dbReference type="ChEBI" id="CHEBI:29999"/>
        <dbReference type="ChEBI" id="CHEBI:43474"/>
        <dbReference type="ChEBI" id="CHEBI:83421"/>
        <dbReference type="EC" id="3.1.3.16"/>
    </reaction>
</comment>
<dbReference type="InterPro" id="IPR050341">
    <property type="entry name" value="PP1_catalytic_subunit"/>
</dbReference>
<feature type="domain" description="Serine/threonine specific protein phosphatases" evidence="11">
    <location>
        <begin position="111"/>
        <end position="116"/>
    </location>
</feature>
<evidence type="ECO:0000256" key="1">
    <source>
        <dbReference type="ARBA" id="ARBA00001936"/>
    </source>
</evidence>
<proteinExistence type="inferred from homology"/>
<dbReference type="GO" id="GO:0005634">
    <property type="term" value="C:nucleus"/>
    <property type="evidence" value="ECO:0007669"/>
    <property type="project" value="TreeGrafter"/>
</dbReference>
<dbReference type="SMART" id="SM00156">
    <property type="entry name" value="PP2Ac"/>
    <property type="match status" value="1"/>
</dbReference>
<protein>
    <recommendedName>
        <fullName evidence="9">Serine/threonine-protein phosphatase</fullName>
        <ecNumber evidence="9">3.1.3.16</ecNumber>
    </recommendedName>
</protein>